<feature type="region of interest" description="Disordered" evidence="1">
    <location>
        <begin position="646"/>
        <end position="682"/>
    </location>
</feature>
<dbReference type="STRING" id="1408157.A0A1J7JV76"/>
<dbReference type="EMBL" id="KV875094">
    <property type="protein sequence ID" value="OIW33292.1"/>
    <property type="molecule type" value="Genomic_DNA"/>
</dbReference>
<dbReference type="InterPro" id="IPR015947">
    <property type="entry name" value="PUA-like_sf"/>
</dbReference>
<reference evidence="2 3" key="1">
    <citation type="submission" date="2016-10" db="EMBL/GenBank/DDBJ databases">
        <title>Draft genome sequence of Coniochaeta ligniaria NRRL30616, a lignocellulolytic fungus for bioabatement of inhibitors in plant biomass hydrolysates.</title>
        <authorList>
            <consortium name="DOE Joint Genome Institute"/>
            <person name="Jimenez D.J."/>
            <person name="Hector R.E."/>
            <person name="Riley R."/>
            <person name="Sun H."/>
            <person name="Grigoriev I.V."/>
            <person name="Van Elsas J.D."/>
            <person name="Nichols N.N."/>
        </authorList>
    </citation>
    <scope>NUCLEOTIDE SEQUENCE [LARGE SCALE GENOMIC DNA]</scope>
    <source>
        <strain evidence="2 3">NRRL 30616</strain>
    </source>
</reference>
<accession>A0A1J7JV76</accession>
<evidence type="ECO:0000256" key="1">
    <source>
        <dbReference type="SAM" id="MobiDB-lite"/>
    </source>
</evidence>
<protein>
    <recommendedName>
        <fullName evidence="4">YDG domain-containing protein</fullName>
    </recommendedName>
</protein>
<evidence type="ECO:0008006" key="4">
    <source>
        <dbReference type="Google" id="ProtNLM"/>
    </source>
</evidence>
<sequence>MWFPVVSRRPSLDASLASDSRGTLKDALKKLFCQSFEASSDRATVGSMGELDNPRPFVPSSLLEKERRETARASIDLHQFEHKQSTDSPSASTEDLFTDPSPPPPGDVSSRYPSTRSSPFEDSRSMSSRSSRRGRPTKTYSVDYGDQADERKLEDQEANEEGDDDDELNIPAKKSTAYLLQQKDMARQSDHRLLRQDNDTKFNEPAPFRKSRPPIHSFEKHPLSKPRSQKSRTREMSTVHLLWNKENDSRSKKTDEGLTHAELEEYLKINSVIHRFKKQLDPVNYAHFWFTINQVEKALAFSNSVRKCITRTGAFGEETERLDRWLNVMVLEATEGPRRLEFELIEYAHLDKMVEEVAEFKSKPATLPLKELKMVEIASDLLRLWRHRFGNSYYRIDRRRQKIAMAKLLRGMSFRTPTPATPLGWIPLKAIRMSELEAENEFKEDGVVGTQVDNPTRGRFGYTAIPLMTGMEEDVQEGSVTYVREEKQEDKVPSLGDVSLLELLGARVRLLRGAGLQSVNAPAAGVRYDGVWLVKQYGHKSIPSTGMRRLTLTLERINPKRPMRILAGIPTPATVDYYRLFEHIDQLLRYRAVTANAYLHWHQRRARLKLAREQWHRLRVFREEFEQRKLRDSALAAEAARPKDVRGRISANIQKKKESLKETMRNRSKEPSSPPDVTDIKVYPGTWERKTMMNAV</sequence>
<dbReference type="OrthoDB" id="5236029at2759"/>
<name>A0A1J7JV76_9PEZI</name>
<feature type="region of interest" description="Disordered" evidence="1">
    <location>
        <begin position="40"/>
        <end position="171"/>
    </location>
</feature>
<dbReference type="SUPFAM" id="SSF88697">
    <property type="entry name" value="PUA domain-like"/>
    <property type="match status" value="1"/>
</dbReference>
<dbReference type="Gene3D" id="2.30.280.10">
    <property type="entry name" value="SRA-YDG"/>
    <property type="match status" value="1"/>
</dbReference>
<keyword evidence="3" id="KW-1185">Reference proteome</keyword>
<evidence type="ECO:0000313" key="2">
    <source>
        <dbReference type="EMBL" id="OIW33292.1"/>
    </source>
</evidence>
<feature type="compositionally biased region" description="Acidic residues" evidence="1">
    <location>
        <begin position="156"/>
        <end position="168"/>
    </location>
</feature>
<feature type="compositionally biased region" description="Polar residues" evidence="1">
    <location>
        <begin position="86"/>
        <end position="95"/>
    </location>
</feature>
<feature type="region of interest" description="Disordered" evidence="1">
    <location>
        <begin position="194"/>
        <end position="235"/>
    </location>
</feature>
<feature type="compositionally biased region" description="Basic and acidic residues" evidence="1">
    <location>
        <begin position="655"/>
        <end position="670"/>
    </location>
</feature>
<dbReference type="InterPro" id="IPR036987">
    <property type="entry name" value="SRA-YDG_sf"/>
</dbReference>
<gene>
    <name evidence="2" type="ORF">CONLIGDRAFT_640438</name>
</gene>
<proteinExistence type="predicted"/>
<feature type="region of interest" description="Disordered" evidence="1">
    <location>
        <begin position="1"/>
        <end position="20"/>
    </location>
</feature>
<dbReference type="Proteomes" id="UP000182658">
    <property type="component" value="Unassembled WGS sequence"/>
</dbReference>
<evidence type="ECO:0000313" key="3">
    <source>
        <dbReference type="Proteomes" id="UP000182658"/>
    </source>
</evidence>
<organism evidence="2 3">
    <name type="scientific">Coniochaeta ligniaria NRRL 30616</name>
    <dbReference type="NCBI Taxonomy" id="1408157"/>
    <lineage>
        <taxon>Eukaryota</taxon>
        <taxon>Fungi</taxon>
        <taxon>Dikarya</taxon>
        <taxon>Ascomycota</taxon>
        <taxon>Pezizomycotina</taxon>
        <taxon>Sordariomycetes</taxon>
        <taxon>Sordariomycetidae</taxon>
        <taxon>Coniochaetales</taxon>
        <taxon>Coniochaetaceae</taxon>
        <taxon>Coniochaeta</taxon>
    </lineage>
</organism>
<dbReference type="AlphaFoldDB" id="A0A1J7JV76"/>
<dbReference type="InParanoid" id="A0A1J7JV76"/>